<proteinExistence type="predicted"/>
<sequence>MPTIHEAREAIAAAHLPPAQAFAADAPAGGGLPEFDPAREQSLVIGADVVSFGTGVEAQFRQAISDSALFAQLMALQEVGQDADPMLFFDAYFRWMMRLGWLVQQRDTAELDVKGDGLDVHQAITGVITAFLAPIAGAAQAVLAVLDGLYQMNGKAPFIALFNKRSTRQKIGRFQFTYVRQTAEEGLFAEMAAFGLAADEAITQILFFKIHKNRASVRRSLGRLSIPADALDGIRVQLAAKVQAHRLAMIAEADLGPMDA</sequence>
<dbReference type="AlphaFoldDB" id="A0A7X5XZV7"/>
<organism evidence="1 2">
    <name type="scientific">Sphingomonas trueperi</name>
    <dbReference type="NCBI Taxonomy" id="53317"/>
    <lineage>
        <taxon>Bacteria</taxon>
        <taxon>Pseudomonadati</taxon>
        <taxon>Pseudomonadota</taxon>
        <taxon>Alphaproteobacteria</taxon>
        <taxon>Sphingomonadales</taxon>
        <taxon>Sphingomonadaceae</taxon>
        <taxon>Sphingomonas</taxon>
    </lineage>
</organism>
<reference evidence="1 2" key="1">
    <citation type="submission" date="2020-03" db="EMBL/GenBank/DDBJ databases">
        <title>Genomic Encyclopedia of Type Strains, Phase IV (KMG-IV): sequencing the most valuable type-strain genomes for metagenomic binning, comparative biology and taxonomic classification.</title>
        <authorList>
            <person name="Goeker M."/>
        </authorList>
    </citation>
    <scope>NUCLEOTIDE SEQUENCE [LARGE SCALE GENOMIC DNA]</scope>
    <source>
        <strain evidence="1 2">DSM 7225</strain>
    </source>
</reference>
<comment type="caution">
    <text evidence="1">The sequence shown here is derived from an EMBL/GenBank/DDBJ whole genome shotgun (WGS) entry which is preliminary data.</text>
</comment>
<gene>
    <name evidence="1" type="ORF">GGR89_002785</name>
</gene>
<dbReference type="Proteomes" id="UP000531251">
    <property type="component" value="Unassembled WGS sequence"/>
</dbReference>
<dbReference type="EMBL" id="JAATJB010000008">
    <property type="protein sequence ID" value="NJB98453.1"/>
    <property type="molecule type" value="Genomic_DNA"/>
</dbReference>
<evidence type="ECO:0000313" key="2">
    <source>
        <dbReference type="Proteomes" id="UP000531251"/>
    </source>
</evidence>
<name>A0A7X5XZV7_9SPHN</name>
<dbReference type="RefSeq" id="WP_125976594.1">
    <property type="nucleotide sequence ID" value="NZ_BAAADY010000032.1"/>
</dbReference>
<protein>
    <submittedName>
        <fullName evidence="1">Uncharacterized protein</fullName>
    </submittedName>
</protein>
<keyword evidence="2" id="KW-1185">Reference proteome</keyword>
<accession>A0A7X5XZV7</accession>
<evidence type="ECO:0000313" key="1">
    <source>
        <dbReference type="EMBL" id="NJB98453.1"/>
    </source>
</evidence>